<accession>A0A1F2P4R9</accession>
<dbReference type="GO" id="GO:0005524">
    <property type="term" value="F:ATP binding"/>
    <property type="evidence" value="ECO:0007669"/>
    <property type="project" value="UniProtKB-UniRule"/>
</dbReference>
<dbReference type="AlphaFoldDB" id="A0A1F2P4R9"/>
<dbReference type="Gene3D" id="2.30.36.100">
    <property type="match status" value="1"/>
</dbReference>
<dbReference type="Proteomes" id="UP000185779">
    <property type="component" value="Unassembled WGS sequence"/>
</dbReference>
<evidence type="ECO:0000313" key="4">
    <source>
        <dbReference type="EMBL" id="OFV66230.1"/>
    </source>
</evidence>
<proteinExistence type="predicted"/>
<dbReference type="InterPro" id="IPR011761">
    <property type="entry name" value="ATP-grasp"/>
</dbReference>
<comment type="caution">
    <text evidence="4">The sequence shown here is derived from an EMBL/GenBank/DDBJ whole genome shotgun (WGS) entry which is preliminary data.</text>
</comment>
<protein>
    <submittedName>
        <fullName evidence="3">ATP-grasp domain-containing protein</fullName>
    </submittedName>
    <submittedName>
        <fullName evidence="4">Protein containing ATP-grasp fold, DUF201-type</fullName>
    </submittedName>
</protein>
<dbReference type="PATRIC" id="fig|1839936.3.peg.781"/>
<dbReference type="GO" id="GO:0046872">
    <property type="term" value="F:metal ion binding"/>
    <property type="evidence" value="ECO:0007669"/>
    <property type="project" value="InterPro"/>
</dbReference>
<dbReference type="Gene3D" id="3.40.50.11770">
    <property type="match status" value="1"/>
</dbReference>
<evidence type="ECO:0000256" key="1">
    <source>
        <dbReference type="PROSITE-ProRule" id="PRU00409"/>
    </source>
</evidence>
<dbReference type="PIRSF" id="PIRSF016766">
    <property type="entry name" value="UCP016766_ATPgrasp"/>
    <property type="match status" value="1"/>
</dbReference>
<evidence type="ECO:0000259" key="2">
    <source>
        <dbReference type="PROSITE" id="PS50975"/>
    </source>
</evidence>
<dbReference type="Pfam" id="PF02655">
    <property type="entry name" value="ATP-grasp_3"/>
    <property type="match status" value="1"/>
</dbReference>
<evidence type="ECO:0000313" key="5">
    <source>
        <dbReference type="Proteomes" id="UP000185779"/>
    </source>
</evidence>
<dbReference type="EMBL" id="DRIE01000093">
    <property type="protein sequence ID" value="HEC57290.1"/>
    <property type="molecule type" value="Genomic_DNA"/>
</dbReference>
<dbReference type="Proteomes" id="UP000885936">
    <property type="component" value="Unassembled WGS sequence"/>
</dbReference>
<dbReference type="InterPro" id="IPR024710">
    <property type="entry name" value="MfnD"/>
</dbReference>
<organism evidence="4 5">
    <name type="scientific">Candidatus Syntropharchaeum butanivorans</name>
    <dbReference type="NCBI Taxonomy" id="1839936"/>
    <lineage>
        <taxon>Archaea</taxon>
        <taxon>Methanobacteriati</taxon>
        <taxon>Methanobacteriota</taxon>
        <taxon>Stenosarchaea group</taxon>
        <taxon>Methanomicrobia</taxon>
        <taxon>Methanosarcinales</taxon>
        <taxon>ANME-2 cluster</taxon>
        <taxon>Candidatus Syntropharchaeum</taxon>
    </lineage>
</organism>
<keyword evidence="1" id="KW-0547">Nucleotide-binding</keyword>
<name>A0A1F2P4R9_9EURY</name>
<dbReference type="PROSITE" id="PS50975">
    <property type="entry name" value="ATP_GRASP"/>
    <property type="match status" value="1"/>
</dbReference>
<dbReference type="STRING" id="1839936.SBU_000772"/>
<sequence length="285" mass="31211">MRVLLAEYAVGTSLEGGLLREGKAMLETLAVSFRKAGCEVVTPRPGRFEQDLERLAADSDYGLVIAPDEHLAYYTSIIEDNTVNLGSSPDSVKLCADKLRTTEILSESGIAVADDAPSTRYVLKPRWGCGSEGIIVTDDPSILPEGFIRTRLIEGEHISVSLLRSPGGITLPITINKQIVEITPRRIKYRGGVTPYFTPRADEIVNAGMRAGEILGCSGYFGVDIVLADRPYIVDVNPRPTTSIIGINQVIDREIGGLILDARLERLPESINIIEREVTYRLDEL</sequence>
<dbReference type="SUPFAM" id="SSF56059">
    <property type="entry name" value="Glutathione synthetase ATP-binding domain-like"/>
    <property type="match status" value="1"/>
</dbReference>
<reference evidence="3" key="2">
    <citation type="journal article" date="2020" name="mSystems">
        <title>Genome- and Community-Level Interaction Insights into Carbon Utilization and Element Cycling Functions of Hydrothermarchaeota in Hydrothermal Sediment.</title>
        <authorList>
            <person name="Zhou Z."/>
            <person name="Liu Y."/>
            <person name="Xu W."/>
            <person name="Pan J."/>
            <person name="Luo Z.H."/>
            <person name="Li M."/>
        </authorList>
    </citation>
    <scope>NUCLEOTIDE SEQUENCE [LARGE SCALE GENOMIC DNA]</scope>
    <source>
        <strain evidence="3">HyVt-386</strain>
    </source>
</reference>
<keyword evidence="1" id="KW-0067">ATP-binding</keyword>
<dbReference type="Gene3D" id="3.30.470.20">
    <property type="entry name" value="ATP-grasp fold, B domain"/>
    <property type="match status" value="1"/>
</dbReference>
<evidence type="ECO:0000313" key="3">
    <source>
        <dbReference type="EMBL" id="HEC57290.1"/>
    </source>
</evidence>
<dbReference type="EMBL" id="LYOR01000003">
    <property type="protein sequence ID" value="OFV66230.1"/>
    <property type="molecule type" value="Genomic_DNA"/>
</dbReference>
<keyword evidence="5" id="KW-1185">Reference proteome</keyword>
<feature type="domain" description="ATP-grasp" evidence="2">
    <location>
        <begin position="202"/>
        <end position="264"/>
    </location>
</feature>
<dbReference type="InterPro" id="IPR003806">
    <property type="entry name" value="ATP-grasp_PylC-type"/>
</dbReference>
<reference evidence="4 5" key="1">
    <citation type="submission" date="2016-05" db="EMBL/GenBank/DDBJ databases">
        <title>Microbial consortia oxidize butane by reversing methanogenesis.</title>
        <authorList>
            <person name="Laso-Perez R."/>
            <person name="Richter M."/>
            <person name="Wegener G."/>
            <person name="Musat F."/>
        </authorList>
    </citation>
    <scope>NUCLEOTIDE SEQUENCE [LARGE SCALE GENOMIC DNA]</scope>
    <source>
        <strain evidence="4">BOX1</strain>
    </source>
</reference>
<gene>
    <name evidence="3" type="ORF">ENI32_05340</name>
    <name evidence="4" type="ORF">SBU_000772</name>
</gene>